<keyword evidence="3" id="KW-0227">DNA damage</keyword>
<dbReference type="GeneID" id="95977334"/>
<dbReference type="PROSITE" id="PS50082">
    <property type="entry name" value="WD_REPEATS_2"/>
    <property type="match status" value="3"/>
</dbReference>
<dbReference type="Gene3D" id="2.130.10.10">
    <property type="entry name" value="YVTN repeat-like/Quinoprotein amine dehydrogenase"/>
    <property type="match status" value="1"/>
</dbReference>
<evidence type="ECO:0000313" key="7">
    <source>
        <dbReference type="EMBL" id="KAL1304677.1"/>
    </source>
</evidence>
<dbReference type="PROSITE" id="PS00678">
    <property type="entry name" value="WD_REPEATS_1"/>
    <property type="match status" value="2"/>
</dbReference>
<dbReference type="InterPro" id="IPR019775">
    <property type="entry name" value="WD40_repeat_CS"/>
</dbReference>
<keyword evidence="2" id="KW-0677">Repeat</keyword>
<dbReference type="PRINTS" id="PR00320">
    <property type="entry name" value="GPROTEINBRPT"/>
</dbReference>
<dbReference type="InterPro" id="IPR036322">
    <property type="entry name" value="WD40_repeat_dom_sf"/>
</dbReference>
<evidence type="ECO:0008006" key="9">
    <source>
        <dbReference type="Google" id="ProtNLM"/>
    </source>
</evidence>
<dbReference type="InterPro" id="IPR001680">
    <property type="entry name" value="WD40_rpt"/>
</dbReference>
<keyword evidence="1 5" id="KW-0853">WD repeat</keyword>
<dbReference type="InterPro" id="IPR020472">
    <property type="entry name" value="WD40_PAC1"/>
</dbReference>
<dbReference type="PROSITE" id="PS50294">
    <property type="entry name" value="WD_REPEATS_REGION"/>
    <property type="match status" value="3"/>
</dbReference>
<feature type="repeat" description="WD" evidence="5">
    <location>
        <begin position="270"/>
        <end position="302"/>
    </location>
</feature>
<dbReference type="InterPro" id="IPR015943">
    <property type="entry name" value="WD40/YVTN_repeat-like_dom_sf"/>
</dbReference>
<evidence type="ECO:0000256" key="3">
    <source>
        <dbReference type="ARBA" id="ARBA00022763"/>
    </source>
</evidence>
<evidence type="ECO:0000256" key="1">
    <source>
        <dbReference type="ARBA" id="ARBA00022574"/>
    </source>
</evidence>
<sequence length="468" mass="50756">MNSFLLNRALGTISPQHLARAQNSRLLHALQPSNDTALSIKSPSDEAIAGQPDEVNIERGCVAHPAGVNSITIDKFEGRYLLSGGADSSIGIWDLESTHSGTGESSVIKPLSYAPRTARTHNLGVTHLSFYPFDSLAFLASSYDHTLKLFSSETLECSATFDLASVVYSHSVSPIASHLLVACATQHPAVRLVDLRSGASTHSLAGHSGAVLTTAWHPKREHVLASGGSDGLIRLWDVRRSASSLGVLDMDDSSGLLADANTLQRPRERGKAHAGAVNGLTWDAEGTYLVSCGHDEKIRIWDGINGANTLTNFGPAVKNANTTTLLPLVSPTHLTGSSKEVLIYPNPRELLVYEMHTGKLLTRLRTPSFASKRTAVSAGSGTRNVVNRTTSLAWRAHTIELYSAHSDGTIRSWKPKTWEDKATEEESNVDADGDDNNIDDHDARERKRKREELDDIVDSLTKRKVTYN</sequence>
<evidence type="ECO:0000313" key="8">
    <source>
        <dbReference type="Proteomes" id="UP001562354"/>
    </source>
</evidence>
<dbReference type="SUPFAM" id="SSF50978">
    <property type="entry name" value="WD40 repeat-like"/>
    <property type="match status" value="1"/>
</dbReference>
<dbReference type="PANTHER" id="PTHR46202">
    <property type="entry name" value="DNA EXCISION REPAIR PROTEIN ERCC-8"/>
    <property type="match status" value="1"/>
</dbReference>
<dbReference type="SMART" id="SM00320">
    <property type="entry name" value="WD40"/>
    <property type="match status" value="5"/>
</dbReference>
<dbReference type="InterPro" id="IPR042238">
    <property type="entry name" value="Rad28/ERCC8/Ckn1/ATCSA-1"/>
</dbReference>
<gene>
    <name evidence="7" type="ORF">AAFC00_003633</name>
</gene>
<dbReference type="EMBL" id="JBFMKM010000008">
    <property type="protein sequence ID" value="KAL1304677.1"/>
    <property type="molecule type" value="Genomic_DNA"/>
</dbReference>
<protein>
    <recommendedName>
        <fullName evidence="9">WD40 repeat-like protein</fullName>
    </recommendedName>
</protein>
<dbReference type="PANTHER" id="PTHR46202:SF1">
    <property type="entry name" value="DNA EXCISION REPAIR PROTEIN ERCC-8"/>
    <property type="match status" value="1"/>
</dbReference>
<evidence type="ECO:0000256" key="6">
    <source>
        <dbReference type="SAM" id="MobiDB-lite"/>
    </source>
</evidence>
<name>A0ABR3PEV0_9PEZI</name>
<feature type="repeat" description="WD" evidence="5">
    <location>
        <begin position="61"/>
        <end position="97"/>
    </location>
</feature>
<organism evidence="7 8">
    <name type="scientific">Neodothiora populina</name>
    <dbReference type="NCBI Taxonomy" id="2781224"/>
    <lineage>
        <taxon>Eukaryota</taxon>
        <taxon>Fungi</taxon>
        <taxon>Dikarya</taxon>
        <taxon>Ascomycota</taxon>
        <taxon>Pezizomycotina</taxon>
        <taxon>Dothideomycetes</taxon>
        <taxon>Dothideomycetidae</taxon>
        <taxon>Dothideales</taxon>
        <taxon>Dothioraceae</taxon>
        <taxon>Neodothiora</taxon>
    </lineage>
</organism>
<keyword evidence="8" id="KW-1185">Reference proteome</keyword>
<proteinExistence type="predicted"/>
<feature type="compositionally biased region" description="Acidic residues" evidence="6">
    <location>
        <begin position="422"/>
        <end position="437"/>
    </location>
</feature>
<comment type="caution">
    <text evidence="7">The sequence shown here is derived from an EMBL/GenBank/DDBJ whole genome shotgun (WGS) entry which is preliminary data.</text>
</comment>
<reference evidence="7 8" key="1">
    <citation type="submission" date="2024-07" db="EMBL/GenBank/DDBJ databases">
        <title>Draft sequence of the Neodothiora populina.</title>
        <authorList>
            <person name="Drown D.D."/>
            <person name="Schuette U.S."/>
            <person name="Buechlein A.B."/>
            <person name="Rusch D.R."/>
            <person name="Winton L.W."/>
            <person name="Adams G.A."/>
        </authorList>
    </citation>
    <scope>NUCLEOTIDE SEQUENCE [LARGE SCALE GENOMIC DNA]</scope>
    <source>
        <strain evidence="7 8">CPC 39397</strain>
    </source>
</reference>
<dbReference type="Proteomes" id="UP001562354">
    <property type="component" value="Unassembled WGS sequence"/>
</dbReference>
<keyword evidence="4" id="KW-0234">DNA repair</keyword>
<evidence type="ECO:0000256" key="4">
    <source>
        <dbReference type="ARBA" id="ARBA00023204"/>
    </source>
</evidence>
<evidence type="ECO:0000256" key="2">
    <source>
        <dbReference type="ARBA" id="ARBA00022737"/>
    </source>
</evidence>
<dbReference type="RefSeq" id="XP_069200952.1">
    <property type="nucleotide sequence ID" value="XM_069343136.1"/>
</dbReference>
<evidence type="ECO:0000256" key="5">
    <source>
        <dbReference type="PROSITE-ProRule" id="PRU00221"/>
    </source>
</evidence>
<feature type="region of interest" description="Disordered" evidence="6">
    <location>
        <begin position="421"/>
        <end position="452"/>
    </location>
</feature>
<accession>A0ABR3PEV0</accession>
<dbReference type="Pfam" id="PF00400">
    <property type="entry name" value="WD40"/>
    <property type="match status" value="4"/>
</dbReference>
<feature type="repeat" description="WD" evidence="5">
    <location>
        <begin position="204"/>
        <end position="246"/>
    </location>
</feature>